<evidence type="ECO:0000313" key="9">
    <source>
        <dbReference type="Proteomes" id="UP000594262"/>
    </source>
</evidence>
<evidence type="ECO:0000313" key="8">
    <source>
        <dbReference type="EnsemblMetazoa" id="CLYHEMP010361.1"/>
    </source>
</evidence>
<dbReference type="AlphaFoldDB" id="A0A7M5VFA3"/>
<keyword evidence="9" id="KW-1185">Reference proteome</keyword>
<dbReference type="Pfam" id="PF23597">
    <property type="entry name" value="KIAA0319_N"/>
    <property type="match status" value="4"/>
</dbReference>
<evidence type="ECO:0000256" key="1">
    <source>
        <dbReference type="ARBA" id="ARBA00004370"/>
    </source>
</evidence>
<feature type="region of interest" description="Disordered" evidence="4">
    <location>
        <begin position="174"/>
        <end position="211"/>
    </location>
</feature>
<feature type="transmembrane region" description="Helical" evidence="5">
    <location>
        <begin position="554"/>
        <end position="580"/>
    </location>
</feature>
<name>A0A7M5VFA3_9CNID</name>
<keyword evidence="6" id="KW-0732">Signal</keyword>
<organism evidence="8 9">
    <name type="scientific">Clytia hemisphaerica</name>
    <dbReference type="NCBI Taxonomy" id="252671"/>
    <lineage>
        <taxon>Eukaryota</taxon>
        <taxon>Metazoa</taxon>
        <taxon>Cnidaria</taxon>
        <taxon>Hydrozoa</taxon>
        <taxon>Hydroidolina</taxon>
        <taxon>Leptothecata</taxon>
        <taxon>Obeliida</taxon>
        <taxon>Clytiidae</taxon>
        <taxon>Clytia</taxon>
    </lineage>
</organism>
<dbReference type="EnsemblMetazoa" id="CLYHEMT010361.1">
    <property type="protein sequence ID" value="CLYHEMP010361.1"/>
    <property type="gene ID" value="CLYHEMG010361"/>
</dbReference>
<keyword evidence="5" id="KW-0812">Transmembrane</keyword>
<dbReference type="GO" id="GO:0001764">
    <property type="term" value="P:neuron migration"/>
    <property type="evidence" value="ECO:0007669"/>
    <property type="project" value="TreeGrafter"/>
</dbReference>
<feature type="compositionally biased region" description="Pro residues" evidence="4">
    <location>
        <begin position="195"/>
        <end position="204"/>
    </location>
</feature>
<keyword evidence="5" id="KW-1133">Transmembrane helix</keyword>
<dbReference type="GO" id="GO:0016020">
    <property type="term" value="C:membrane"/>
    <property type="evidence" value="ECO:0007669"/>
    <property type="project" value="UniProtKB-SubCell"/>
</dbReference>
<dbReference type="GO" id="GO:0031410">
    <property type="term" value="C:cytoplasmic vesicle"/>
    <property type="evidence" value="ECO:0007669"/>
    <property type="project" value="TreeGrafter"/>
</dbReference>
<feature type="compositionally biased region" description="Basic and acidic residues" evidence="4">
    <location>
        <begin position="174"/>
        <end position="187"/>
    </location>
</feature>
<dbReference type="PANTHER" id="PTHR46182:SF2">
    <property type="entry name" value="FI19480P1"/>
    <property type="match status" value="1"/>
</dbReference>
<sequence>MLITRTRNFCIYTEFTFILLCTIHLCTAVTSKSASTLNTKEVNSKDKNIFYAHDKPKRCAYENVISNHTFILNKQAGVFTHLGHTKDIHQCKQMCCQVSDCDVAFMPENHCYGVSCYSDQHCQTTPATAEAFNVKLVKVRRVVIPTPDDFYEEDYSRSGVPEIAVAKQKIEEEKVKPNTTKEEKDTSIKVAKPSTPAPQQPQQPKPNGLNNQFDGQMLCTHSPISYNVTLKGGTESGNFTDLGGVDDMDLCISLCCEIASCQLAFMIGKRCLAVQCYTEELCQTIKAKPNNRMPKIAYIRRKENHQKTRDKLSRPLPQPSGNRQVINANHIPEKLAPVLRPSTCQARKIYNNVTLLGGMRAGNYTALGRATHLEDCIGRACDLNEGHLALMLGRYCYSVTCNNQRTCQTIPAKPSHLRPKVAYLAWTQDPIEQDTITNMAESDFFVNHKRYPRCKRSHIMYNHTLRGGLRAGNFSMLATVDDIEVCAALCCEEKYCDLALMIGDNCYAGDCTSPELCSAVPVPPDSLQRSQIAYITAPGRTKAEDKTANSDWSYIYLVVSALVIGISTLGTAWTICLCALKRHRRHMDKLRSMSLAESLQQSKPLLETSMKGNYLFGGNIGPVGTSSRNDSNINTSNISDVDEQDNNKNGAT</sequence>
<evidence type="ECO:0000256" key="3">
    <source>
        <dbReference type="ARBA" id="ARBA00023180"/>
    </source>
</evidence>
<evidence type="ECO:0000256" key="2">
    <source>
        <dbReference type="ARBA" id="ARBA00023136"/>
    </source>
</evidence>
<evidence type="ECO:0000259" key="7">
    <source>
        <dbReference type="Pfam" id="PF23597"/>
    </source>
</evidence>
<proteinExistence type="predicted"/>
<feature type="signal peptide" evidence="6">
    <location>
        <begin position="1"/>
        <end position="28"/>
    </location>
</feature>
<feature type="chain" id="PRO_5029541662" description="MANSC domain-containing protein" evidence="6">
    <location>
        <begin position="29"/>
        <end position="652"/>
    </location>
</feature>
<dbReference type="InterPro" id="IPR029865">
    <property type="entry name" value="KIAA0319-like"/>
</dbReference>
<evidence type="ECO:0000256" key="4">
    <source>
        <dbReference type="SAM" id="MobiDB-lite"/>
    </source>
</evidence>
<comment type="subcellular location">
    <subcellularLocation>
        <location evidence="1">Membrane</location>
    </subcellularLocation>
</comment>
<dbReference type="Proteomes" id="UP000594262">
    <property type="component" value="Unplaced"/>
</dbReference>
<dbReference type="InterPro" id="IPR013980">
    <property type="entry name" value="MANSC_dom"/>
</dbReference>
<feature type="domain" description="MANSC" evidence="7">
    <location>
        <begin position="342"/>
        <end position="412"/>
    </location>
</feature>
<feature type="domain" description="MANSC" evidence="7">
    <location>
        <begin position="453"/>
        <end position="520"/>
    </location>
</feature>
<evidence type="ECO:0000256" key="5">
    <source>
        <dbReference type="SAM" id="Phobius"/>
    </source>
</evidence>
<feature type="domain" description="MANSC" evidence="7">
    <location>
        <begin position="219"/>
        <end position="291"/>
    </location>
</feature>
<dbReference type="OrthoDB" id="536372at2759"/>
<accession>A0A7M5VFA3</accession>
<feature type="domain" description="MANSC" evidence="7">
    <location>
        <begin position="57"/>
        <end position="129"/>
    </location>
</feature>
<keyword evidence="3" id="KW-0325">Glycoprotein</keyword>
<reference evidence="8" key="1">
    <citation type="submission" date="2021-01" db="UniProtKB">
        <authorList>
            <consortium name="EnsemblMetazoa"/>
        </authorList>
    </citation>
    <scope>IDENTIFICATION</scope>
</reference>
<feature type="region of interest" description="Disordered" evidence="4">
    <location>
        <begin position="626"/>
        <end position="652"/>
    </location>
</feature>
<protein>
    <recommendedName>
        <fullName evidence="7">MANSC domain-containing protein</fullName>
    </recommendedName>
</protein>
<feature type="region of interest" description="Disordered" evidence="4">
    <location>
        <begin position="302"/>
        <end position="324"/>
    </location>
</feature>
<feature type="compositionally biased region" description="Low complexity" evidence="4">
    <location>
        <begin position="626"/>
        <end position="639"/>
    </location>
</feature>
<dbReference type="PANTHER" id="PTHR46182">
    <property type="entry name" value="FI19480P1"/>
    <property type="match status" value="1"/>
</dbReference>
<evidence type="ECO:0000256" key="6">
    <source>
        <dbReference type="SAM" id="SignalP"/>
    </source>
</evidence>
<keyword evidence="2 5" id="KW-0472">Membrane</keyword>